<keyword evidence="4 7" id="KW-0812">Transmembrane</keyword>
<dbReference type="Pfam" id="PF00528">
    <property type="entry name" value="BPD_transp_1"/>
    <property type="match status" value="1"/>
</dbReference>
<dbReference type="PANTHER" id="PTHR30151">
    <property type="entry name" value="ALKANE SULFONATE ABC TRANSPORTER-RELATED, MEMBRANE SUBUNIT"/>
    <property type="match status" value="1"/>
</dbReference>
<feature type="transmembrane region" description="Helical" evidence="7">
    <location>
        <begin position="186"/>
        <end position="205"/>
    </location>
</feature>
<evidence type="ECO:0000256" key="2">
    <source>
        <dbReference type="ARBA" id="ARBA00022448"/>
    </source>
</evidence>
<evidence type="ECO:0000256" key="4">
    <source>
        <dbReference type="ARBA" id="ARBA00022692"/>
    </source>
</evidence>
<dbReference type="FunFam" id="1.10.3720.10:FF:000003">
    <property type="entry name" value="Aliphatic sulfonate ABC transporter permease"/>
    <property type="match status" value="1"/>
</dbReference>
<dbReference type="HOGENOM" id="CLU_046113_1_1_9"/>
<evidence type="ECO:0000256" key="3">
    <source>
        <dbReference type="ARBA" id="ARBA00022475"/>
    </source>
</evidence>
<accession>C9LYR3</accession>
<dbReference type="STRING" id="546271.Selsp_2018"/>
<protein>
    <submittedName>
        <fullName evidence="10">ABC transporter, permease protein</fullName>
    </submittedName>
    <submittedName>
        <fullName evidence="9">ABC-type transporter, integral membrane subunit</fullName>
    </submittedName>
</protein>
<comment type="similarity">
    <text evidence="7">Belongs to the binding-protein-dependent transport system permease family.</text>
</comment>
<dbReference type="KEGG" id="ssg:Selsp_2018"/>
<evidence type="ECO:0000256" key="7">
    <source>
        <dbReference type="RuleBase" id="RU363032"/>
    </source>
</evidence>
<dbReference type="AlphaFoldDB" id="C9LYR3"/>
<dbReference type="InterPro" id="IPR000515">
    <property type="entry name" value="MetI-like"/>
</dbReference>
<dbReference type="OrthoDB" id="9796361at2"/>
<feature type="transmembrane region" description="Helical" evidence="7">
    <location>
        <begin position="217"/>
        <end position="238"/>
    </location>
</feature>
<comment type="subcellular location">
    <subcellularLocation>
        <location evidence="1 7">Cell membrane</location>
        <topology evidence="1 7">Multi-pass membrane protein</topology>
    </subcellularLocation>
</comment>
<feature type="transmembrane region" description="Helical" evidence="7">
    <location>
        <begin position="121"/>
        <end position="140"/>
    </location>
</feature>
<keyword evidence="3" id="KW-1003">Cell membrane</keyword>
<dbReference type="GO" id="GO:0042918">
    <property type="term" value="P:alkanesulfonate transmembrane transport"/>
    <property type="evidence" value="ECO:0007669"/>
    <property type="project" value="UniProtKB-ARBA"/>
</dbReference>
<name>C9LYR3_SELS3</name>
<dbReference type="CDD" id="cd06261">
    <property type="entry name" value="TM_PBP2"/>
    <property type="match status" value="1"/>
</dbReference>
<dbReference type="InterPro" id="IPR035906">
    <property type="entry name" value="MetI-like_sf"/>
</dbReference>
<evidence type="ECO:0000256" key="5">
    <source>
        <dbReference type="ARBA" id="ARBA00022989"/>
    </source>
</evidence>
<dbReference type="Gene3D" id="1.10.3720.10">
    <property type="entry name" value="MetI-like"/>
    <property type="match status" value="1"/>
</dbReference>
<dbReference type="RefSeq" id="WP_006193994.1">
    <property type="nucleotide sequence ID" value="NC_015437.1"/>
</dbReference>
<proteinExistence type="inferred from homology"/>
<dbReference type="EMBL" id="CP002637">
    <property type="protein sequence ID" value="AEC00967.1"/>
    <property type="molecule type" value="Genomic_DNA"/>
</dbReference>
<dbReference type="PROSITE" id="PS50928">
    <property type="entry name" value="ABC_TM1"/>
    <property type="match status" value="1"/>
</dbReference>
<evidence type="ECO:0000256" key="1">
    <source>
        <dbReference type="ARBA" id="ARBA00004651"/>
    </source>
</evidence>
<reference evidence="9 12" key="2">
    <citation type="submission" date="2011-04" db="EMBL/GenBank/DDBJ databases">
        <title>The complete genome of Selenomonas sputigena DSM 20758.</title>
        <authorList>
            <consortium name="US DOE Joint Genome Institute (JGI-PGF)"/>
            <person name="Lucas S."/>
            <person name="Copeland A."/>
            <person name="Lapidus A."/>
            <person name="Bruce D."/>
            <person name="Goodwin L."/>
            <person name="Pitluck S."/>
            <person name="Peters L."/>
            <person name="Kyrpides N."/>
            <person name="Mavromatis K."/>
            <person name="Ivanova N."/>
            <person name="Ovchinnikova G."/>
            <person name="Teshima H."/>
            <person name="Detter J.C."/>
            <person name="Tapia R."/>
            <person name="Han C."/>
            <person name="Land M."/>
            <person name="Hauser L."/>
            <person name="Markowitz V."/>
            <person name="Cheng J.-F."/>
            <person name="Hugenholtz P."/>
            <person name="Woyke T."/>
            <person name="Wu D."/>
            <person name="Gronow S."/>
            <person name="Wellnitz S."/>
            <person name="Schneider S."/>
            <person name="Klenk H.-P."/>
            <person name="Eisen J.A."/>
        </authorList>
    </citation>
    <scope>NUCLEOTIDE SEQUENCE [LARGE SCALE GENOMIC DNA]</scope>
    <source>
        <strain evidence="9">ATCC 35185</strain>
        <strain evidence="12">ATCC 35185 / DSM 20758 / VPI D19B-28</strain>
    </source>
</reference>
<dbReference type="EMBL" id="ACKP02000055">
    <property type="protein sequence ID" value="EEX76013.1"/>
    <property type="molecule type" value="Genomic_DNA"/>
</dbReference>
<feature type="transmembrane region" description="Helical" evidence="7">
    <location>
        <begin position="63"/>
        <end position="84"/>
    </location>
</feature>
<keyword evidence="2 7" id="KW-0813">Transport</keyword>
<dbReference type="eggNOG" id="COG0600">
    <property type="taxonomic scope" value="Bacteria"/>
</dbReference>
<organism evidence="10 11">
    <name type="scientific">Selenomonas sputigena (strain ATCC 35185 / DSM 20758 / CCUG 44933 / VPI D19B-28)</name>
    <dbReference type="NCBI Taxonomy" id="546271"/>
    <lineage>
        <taxon>Bacteria</taxon>
        <taxon>Bacillati</taxon>
        <taxon>Bacillota</taxon>
        <taxon>Negativicutes</taxon>
        <taxon>Selenomonadales</taxon>
        <taxon>Selenomonadaceae</taxon>
        <taxon>Selenomonas</taxon>
    </lineage>
</organism>
<keyword evidence="12" id="KW-1185">Reference proteome</keyword>
<keyword evidence="5 7" id="KW-1133">Transmembrane helix</keyword>
<keyword evidence="6 7" id="KW-0472">Membrane</keyword>
<dbReference type="Proteomes" id="UP000003505">
    <property type="component" value="Unassembled WGS sequence"/>
</dbReference>
<gene>
    <name evidence="9" type="ordered locus">Selsp_2018</name>
    <name evidence="10" type="ORF">SELSPUOL_02624</name>
</gene>
<feature type="domain" description="ABC transmembrane type-1" evidence="8">
    <location>
        <begin position="55"/>
        <end position="235"/>
    </location>
</feature>
<dbReference type="SUPFAM" id="SSF161098">
    <property type="entry name" value="MetI-like"/>
    <property type="match status" value="1"/>
</dbReference>
<sequence>MKNVRHLIGAAAVTLLFWQAICAFGGWHEALFPSPLAAILGFVELLKDGVLFEDVAASLVRFAVGYLASVLLALAAGLILGWYSKVWAYLNPIAQVLRPVSPVAWLPFIVLFFGIGEAPAIVIIFLAAFFPVLLATVAAVQKLDPVYLKVAQNFGIKEPAVFTKIILPAIFPQIATGLHLALGTAWVFLVAGEMVGAQSGLGFLIIDARNNLRADLLMAAILTIGLLGLLLDSAMSLAERQLYRAWGIRGRKS</sequence>
<evidence type="ECO:0000256" key="6">
    <source>
        <dbReference type="ARBA" id="ARBA00023136"/>
    </source>
</evidence>
<evidence type="ECO:0000313" key="11">
    <source>
        <dbReference type="Proteomes" id="UP000003505"/>
    </source>
</evidence>
<feature type="transmembrane region" description="Helical" evidence="7">
    <location>
        <begin position="96"/>
        <end position="115"/>
    </location>
</feature>
<evidence type="ECO:0000313" key="9">
    <source>
        <dbReference type="EMBL" id="AEC00967.1"/>
    </source>
</evidence>
<evidence type="ECO:0000313" key="10">
    <source>
        <dbReference type="EMBL" id="EEX76013.1"/>
    </source>
</evidence>
<reference evidence="10 11" key="1">
    <citation type="submission" date="2009-09" db="EMBL/GenBank/DDBJ databases">
        <authorList>
            <person name="Weinstock G."/>
            <person name="Sodergren E."/>
            <person name="Clifton S."/>
            <person name="Fulton L."/>
            <person name="Fulton B."/>
            <person name="Courtney L."/>
            <person name="Fronick C."/>
            <person name="Harrison M."/>
            <person name="Strong C."/>
            <person name="Farmer C."/>
            <person name="Delahaunty K."/>
            <person name="Markovic C."/>
            <person name="Hall O."/>
            <person name="Minx P."/>
            <person name="Tomlinson C."/>
            <person name="Mitreva M."/>
            <person name="Nelson J."/>
            <person name="Hou S."/>
            <person name="Wollam A."/>
            <person name="Pepin K.H."/>
            <person name="Johnson M."/>
            <person name="Bhonagiri V."/>
            <person name="Nash W.E."/>
            <person name="Warren W."/>
            <person name="Chinwalla A."/>
            <person name="Mardis E.R."/>
            <person name="Wilson R.K."/>
        </authorList>
    </citation>
    <scope>NUCLEOTIDE SEQUENCE [LARGE SCALE GENOMIC DNA]</scope>
    <source>
        <strain evidence="10">ATCC 35185</strain>
        <strain evidence="11">ATCC 35185 / DSM 20758 / VPI D19B-28</strain>
    </source>
</reference>
<dbReference type="GO" id="GO:0005886">
    <property type="term" value="C:plasma membrane"/>
    <property type="evidence" value="ECO:0007669"/>
    <property type="project" value="UniProtKB-SubCell"/>
</dbReference>
<dbReference type="Proteomes" id="UP000011124">
    <property type="component" value="Chromosome"/>
</dbReference>
<evidence type="ECO:0000313" key="12">
    <source>
        <dbReference type="Proteomes" id="UP000011124"/>
    </source>
</evidence>
<dbReference type="PANTHER" id="PTHR30151:SF0">
    <property type="entry name" value="ABC TRANSPORTER PERMEASE PROTEIN MJ0413-RELATED"/>
    <property type="match status" value="1"/>
</dbReference>
<evidence type="ECO:0000259" key="8">
    <source>
        <dbReference type="PROSITE" id="PS50928"/>
    </source>
</evidence>